<dbReference type="GO" id="GO:0019441">
    <property type="term" value="P:L-tryptophan catabolic process to kynurenine"/>
    <property type="evidence" value="ECO:0007669"/>
    <property type="project" value="InterPro"/>
</dbReference>
<name>A0A3M2RQS4_9HYPO</name>
<dbReference type="SUPFAM" id="SSF140959">
    <property type="entry name" value="Indolic compounds 2,3-dioxygenase-like"/>
    <property type="match status" value="1"/>
</dbReference>
<keyword evidence="3 4" id="KW-0408">Iron</keyword>
<dbReference type="PANTHER" id="PTHR28657">
    <property type="entry name" value="INDOLEAMINE 2,3-DIOXYGENASE"/>
    <property type="match status" value="1"/>
</dbReference>
<dbReference type="OrthoDB" id="10262710at2759"/>
<sequence length="504" mass="56496">MAAVNTLFPYLRKDPSELPAGEDPFTITTRMGYLPFALPLKRLPSQFDALYNILNDMPILKEDGAPGLLATFELGPLIDNGAIPDLTAEIDKLVIPGTDKRDMAAITAAFRDYSFVASSYLLEPCWETYSADRSNGYGLGRRVLPKCIAGPLVKCAEILDIPAFMSYAASYALYNYWLVHPEQGHDDYNNIRLVRAFEKGLDPKSSEAGFILTHIHMVAQTGGLIEGAVDLLEAVEKEPKDGSKDSKTITAAKSGLELILNAMQIIEANMEGMWTQSLPKDYMTYRTFIYGITNQSMFPKGVIYEGQYDNKPQFFRGESGANDAIIPLLDHICEIPMPKNPLTDILVEFREYRPKPHRAFLKYVRETASELGVRRFMTESGDLSLVVLYLRVLDHVRSFRWRHWMFTREYIIKHTLHPTATGGSPIITWLPNQLGAVMDLMEEVAKGSGLWAVLEEGVWNGGGSLSEEDFILVKKIMDNVVTKKAQLKKEVAKYCQDRGVESTA</sequence>
<comment type="caution">
    <text evidence="5">The sequence shown here is derived from an EMBL/GenBank/DDBJ whole genome shotgun (WGS) entry which is preliminary data.</text>
</comment>
<dbReference type="GO" id="GO:0046872">
    <property type="term" value="F:metal ion binding"/>
    <property type="evidence" value="ECO:0007669"/>
    <property type="project" value="UniProtKB-KW"/>
</dbReference>
<dbReference type="AlphaFoldDB" id="A0A3M2RQS4"/>
<comment type="similarity">
    <text evidence="1">Belongs to the indoleamine 2,3-dioxygenase family.</text>
</comment>
<dbReference type="GO" id="GO:0016702">
    <property type="term" value="F:oxidoreductase activity, acting on single donors with incorporation of molecular oxygen, incorporation of two atoms of oxygen"/>
    <property type="evidence" value="ECO:0007669"/>
    <property type="project" value="UniProtKB-ARBA"/>
</dbReference>
<dbReference type="FunFam" id="1.20.58.480:FF:000005">
    <property type="entry name" value="Indoleamine 2,3-dioxygenase family protein"/>
    <property type="match status" value="1"/>
</dbReference>
<dbReference type="Gene3D" id="1.20.58.480">
    <property type="match status" value="1"/>
</dbReference>
<evidence type="ECO:0000313" key="6">
    <source>
        <dbReference type="Proteomes" id="UP000277212"/>
    </source>
</evidence>
<evidence type="ECO:0000256" key="3">
    <source>
        <dbReference type="ARBA" id="ARBA00023004"/>
    </source>
</evidence>
<evidence type="ECO:0000256" key="1">
    <source>
        <dbReference type="ARBA" id="ARBA00007119"/>
    </source>
</evidence>
<evidence type="ECO:0008006" key="7">
    <source>
        <dbReference type="Google" id="ProtNLM"/>
    </source>
</evidence>
<dbReference type="PANTHER" id="PTHR28657:SF3">
    <property type="entry name" value="INDOLEAMINE 2,3-DIOXYGENASE"/>
    <property type="match status" value="1"/>
</dbReference>
<evidence type="ECO:0000256" key="2">
    <source>
        <dbReference type="ARBA" id="ARBA00022723"/>
    </source>
</evidence>
<dbReference type="InterPro" id="IPR000898">
    <property type="entry name" value="Indolamine_dOase"/>
</dbReference>
<proteinExistence type="inferred from homology"/>
<protein>
    <recommendedName>
        <fullName evidence="7">Indoleamine 2,3-dioxygenase</fullName>
    </recommendedName>
</protein>
<dbReference type="InterPro" id="IPR037217">
    <property type="entry name" value="Trp/Indoleamine_2_3_dOase-like"/>
</dbReference>
<evidence type="ECO:0000256" key="4">
    <source>
        <dbReference type="PIRSR" id="PIRSR600898-1"/>
    </source>
</evidence>
<accession>A0A3M2RQS4</accession>
<dbReference type="STRING" id="2010991.A0A3M2RQS4"/>
<feature type="binding site" description="proximal binding residue" evidence="4">
    <location>
        <position position="403"/>
    </location>
    <ligand>
        <name>heme b</name>
        <dbReference type="ChEBI" id="CHEBI:60344"/>
    </ligand>
    <ligandPart>
        <name>Fe</name>
        <dbReference type="ChEBI" id="CHEBI:18248"/>
    </ligandPart>
</feature>
<dbReference type="GO" id="GO:0020037">
    <property type="term" value="F:heme binding"/>
    <property type="evidence" value="ECO:0007669"/>
    <property type="project" value="InterPro"/>
</dbReference>
<organism evidence="5 6">
    <name type="scientific">Fusarium kuroshium</name>
    <dbReference type="NCBI Taxonomy" id="2010991"/>
    <lineage>
        <taxon>Eukaryota</taxon>
        <taxon>Fungi</taxon>
        <taxon>Dikarya</taxon>
        <taxon>Ascomycota</taxon>
        <taxon>Pezizomycotina</taxon>
        <taxon>Sordariomycetes</taxon>
        <taxon>Hypocreomycetidae</taxon>
        <taxon>Hypocreales</taxon>
        <taxon>Nectriaceae</taxon>
        <taxon>Fusarium</taxon>
        <taxon>Fusarium solani species complex</taxon>
    </lineage>
</organism>
<dbReference type="Proteomes" id="UP000277212">
    <property type="component" value="Unassembled WGS sequence"/>
</dbReference>
<keyword evidence="4" id="KW-0349">Heme</keyword>
<dbReference type="EMBL" id="NKUJ01000334">
    <property type="protein sequence ID" value="RMJ07559.1"/>
    <property type="molecule type" value="Genomic_DNA"/>
</dbReference>
<reference evidence="5 6" key="1">
    <citation type="submission" date="2017-06" db="EMBL/GenBank/DDBJ databases">
        <title>Comparative genomic analysis of Ambrosia Fusariam Clade fungi.</title>
        <authorList>
            <person name="Stajich J.E."/>
            <person name="Carrillo J."/>
            <person name="Kijimoto T."/>
            <person name="Eskalen A."/>
            <person name="O'Donnell K."/>
            <person name="Kasson M."/>
        </authorList>
    </citation>
    <scope>NUCLEOTIDE SEQUENCE [LARGE SCALE GENOMIC DNA]</scope>
    <source>
        <strain evidence="5">UCR3666</strain>
    </source>
</reference>
<keyword evidence="6" id="KW-1185">Reference proteome</keyword>
<keyword evidence="2 4" id="KW-0479">Metal-binding</keyword>
<gene>
    <name evidence="5" type="ORF">CDV36_012838</name>
</gene>
<evidence type="ECO:0000313" key="5">
    <source>
        <dbReference type="EMBL" id="RMJ07559.1"/>
    </source>
</evidence>
<dbReference type="Pfam" id="PF01231">
    <property type="entry name" value="IDO"/>
    <property type="match status" value="1"/>
</dbReference>